<dbReference type="InterPro" id="IPR011330">
    <property type="entry name" value="Glyco_hydro/deAcase_b/a-brl"/>
</dbReference>
<dbReference type="EMBL" id="CAJOBF010004503">
    <property type="protein sequence ID" value="CAF4141317.1"/>
    <property type="molecule type" value="Genomic_DNA"/>
</dbReference>
<dbReference type="SUPFAM" id="SSF74650">
    <property type="entry name" value="Galactose mutarotase-like"/>
    <property type="match status" value="1"/>
</dbReference>
<dbReference type="Pfam" id="PF01074">
    <property type="entry name" value="Glyco_hydro_38N"/>
    <property type="match status" value="1"/>
</dbReference>
<dbReference type="EMBL" id="CAJNRG010000644">
    <property type="protein sequence ID" value="CAF2014120.1"/>
    <property type="molecule type" value="Genomic_DNA"/>
</dbReference>
<protein>
    <recommendedName>
        <fullName evidence="5">Glycoside hydrolase family 38 central domain-containing protein</fullName>
    </recommendedName>
</protein>
<dbReference type="SMART" id="SM00872">
    <property type="entry name" value="Alpha-mann_mid"/>
    <property type="match status" value="1"/>
</dbReference>
<evidence type="ECO:0000256" key="3">
    <source>
        <dbReference type="ARBA" id="ARBA00022801"/>
    </source>
</evidence>
<evidence type="ECO:0000313" key="6">
    <source>
        <dbReference type="EMBL" id="CAF2014120.1"/>
    </source>
</evidence>
<dbReference type="Gene3D" id="3.20.110.10">
    <property type="entry name" value="Glycoside hydrolase 38, N terminal domain"/>
    <property type="match status" value="1"/>
</dbReference>
<evidence type="ECO:0000256" key="2">
    <source>
        <dbReference type="ARBA" id="ARBA00022723"/>
    </source>
</evidence>
<comment type="similarity">
    <text evidence="1">Belongs to the glycosyl hydrolase 38 family.</text>
</comment>
<dbReference type="FunFam" id="1.20.1270.50:FF:000004">
    <property type="entry name" value="alpha-mannosidase 2C1 isoform X1"/>
    <property type="match status" value="1"/>
</dbReference>
<proteinExistence type="inferred from homology"/>
<dbReference type="PANTHER" id="PTHR46017">
    <property type="entry name" value="ALPHA-MANNOSIDASE 2C1"/>
    <property type="match status" value="1"/>
</dbReference>
<accession>A0A816MZM6</accession>
<dbReference type="InterPro" id="IPR011013">
    <property type="entry name" value="Gal_mutarotase_sf_dom"/>
</dbReference>
<dbReference type="InterPro" id="IPR027291">
    <property type="entry name" value="Glyco_hydro_38_N_sf"/>
</dbReference>
<feature type="domain" description="Glycoside hydrolase family 38 central" evidence="5">
    <location>
        <begin position="330"/>
        <end position="414"/>
    </location>
</feature>
<evidence type="ECO:0000313" key="8">
    <source>
        <dbReference type="Proteomes" id="UP000663887"/>
    </source>
</evidence>
<dbReference type="Pfam" id="PF07748">
    <property type="entry name" value="Glyco_hydro_38C"/>
    <property type="match status" value="1"/>
</dbReference>
<reference evidence="6" key="1">
    <citation type="submission" date="2021-02" db="EMBL/GenBank/DDBJ databases">
        <authorList>
            <person name="Nowell W R."/>
        </authorList>
    </citation>
    <scope>NUCLEOTIDE SEQUENCE</scope>
</reference>
<keyword evidence="3" id="KW-0378">Hydrolase</keyword>
<organism evidence="6 8">
    <name type="scientific">Rotaria magnacalcarata</name>
    <dbReference type="NCBI Taxonomy" id="392030"/>
    <lineage>
        <taxon>Eukaryota</taxon>
        <taxon>Metazoa</taxon>
        <taxon>Spiralia</taxon>
        <taxon>Gnathifera</taxon>
        <taxon>Rotifera</taxon>
        <taxon>Eurotatoria</taxon>
        <taxon>Bdelloidea</taxon>
        <taxon>Philodinida</taxon>
        <taxon>Philodinidae</taxon>
        <taxon>Rotaria</taxon>
    </lineage>
</organism>
<evidence type="ECO:0000259" key="5">
    <source>
        <dbReference type="SMART" id="SM00872"/>
    </source>
</evidence>
<dbReference type="InterPro" id="IPR028995">
    <property type="entry name" value="Glyco_hydro_57/38_cen_sf"/>
</dbReference>
<dbReference type="Proteomes" id="UP000663887">
    <property type="component" value="Unassembled WGS sequence"/>
</dbReference>
<dbReference type="SUPFAM" id="SSF88688">
    <property type="entry name" value="Families 57/38 glycoside transferase middle domain"/>
    <property type="match status" value="1"/>
</dbReference>
<dbReference type="InterPro" id="IPR000602">
    <property type="entry name" value="Glyco_hydro_38_N"/>
</dbReference>
<dbReference type="GO" id="GO:0046872">
    <property type="term" value="F:metal ion binding"/>
    <property type="evidence" value="ECO:0007669"/>
    <property type="project" value="UniProtKB-KW"/>
</dbReference>
<dbReference type="Proteomes" id="UP000663842">
    <property type="component" value="Unassembled WGS sequence"/>
</dbReference>
<dbReference type="SUPFAM" id="SSF88713">
    <property type="entry name" value="Glycoside hydrolase/deacetylase"/>
    <property type="match status" value="1"/>
</dbReference>
<dbReference type="FunFam" id="3.20.110.10:FF:000002">
    <property type="entry name" value="alpha-mannosidase 2C1 isoform X1"/>
    <property type="match status" value="1"/>
</dbReference>
<dbReference type="AlphaFoldDB" id="A0A816MZM6"/>
<dbReference type="PANTHER" id="PTHR46017:SF1">
    <property type="entry name" value="ALPHA-MANNOSIDASE 2C1"/>
    <property type="match status" value="1"/>
</dbReference>
<dbReference type="GO" id="GO:0006013">
    <property type="term" value="P:mannose metabolic process"/>
    <property type="evidence" value="ECO:0007669"/>
    <property type="project" value="InterPro"/>
</dbReference>
<dbReference type="Gene3D" id="1.20.1270.50">
    <property type="entry name" value="Glycoside hydrolase family 38, central domain"/>
    <property type="match status" value="1"/>
</dbReference>
<dbReference type="Pfam" id="PF09261">
    <property type="entry name" value="Alpha-mann_mid"/>
    <property type="match status" value="1"/>
</dbReference>
<sequence>MVYKLAHDLEVLYQLADTLTNDPRGYMAMHSANQMVNLILEGNDADASAIADEYFTKKNGERAHNLAAIGNCHIDSAWLWPYSETKRKVARSYSSQLVLMKDYPEFIFVASQAQQWAWCKEYYPSLFEQMKPKVAEGKFLPVGTTWTEMDGNIPSGESFIRQFFYGNKFYQNELGYACKEFWLPDTFGYNGQIPALMRHVGLGRFLTQKMSWSLVNKFPHHNFSWEGIDGSTVLAHFPPGDSYHMYMKVEECVRTVTNLQDKGRVSTSAFLFGYGDGGGGPTQDMLERKKRLKDSDGCPKVTPLTPNDLFSQLETEQHNMMRWVGELFLELHNGTYTSQAYMKQLNRLAEFRLRDAEFMLSSAVATKGAAAGSLLSDSMATLEVAWKKVLLNQFHDVLPGSGIETIYSDAKKLFDEAIVAADGVLLHASEVLFGASSDNTQTVMNTLQWPRREVLELTSATKSNKLGKSQMSRASQYALVDAPVFGYNEIVSQTPLVPVTVVAETDGLFTIENGMISAQISPSGQLVSLKVAGNSRDLLQKPNEQKFGNQITLYDDEPLYWDAWDVMDYHLETGKVLNNADVRKVYYLKTLC</sequence>
<dbReference type="InterPro" id="IPR011682">
    <property type="entry name" value="Glyco_hydro_38_C"/>
</dbReference>
<evidence type="ECO:0000256" key="1">
    <source>
        <dbReference type="ARBA" id="ARBA00009792"/>
    </source>
</evidence>
<dbReference type="GO" id="GO:0009313">
    <property type="term" value="P:oligosaccharide catabolic process"/>
    <property type="evidence" value="ECO:0007669"/>
    <property type="project" value="TreeGrafter"/>
</dbReference>
<dbReference type="GO" id="GO:0030246">
    <property type="term" value="F:carbohydrate binding"/>
    <property type="evidence" value="ECO:0007669"/>
    <property type="project" value="InterPro"/>
</dbReference>
<dbReference type="GO" id="GO:0004559">
    <property type="term" value="F:alpha-mannosidase activity"/>
    <property type="evidence" value="ECO:0007669"/>
    <property type="project" value="InterPro"/>
</dbReference>
<keyword evidence="2" id="KW-0479">Metal-binding</keyword>
<gene>
    <name evidence="7" type="ORF">UXM345_LOCUS24580</name>
    <name evidence="6" type="ORF">XDN619_LOCUS3932</name>
</gene>
<evidence type="ECO:0000313" key="7">
    <source>
        <dbReference type="EMBL" id="CAF4141317.1"/>
    </source>
</evidence>
<dbReference type="InterPro" id="IPR015341">
    <property type="entry name" value="Glyco_hydro_38_cen"/>
</dbReference>
<dbReference type="InterPro" id="IPR037094">
    <property type="entry name" value="Glyco_hydro_38_cen_sf"/>
</dbReference>
<evidence type="ECO:0000256" key="4">
    <source>
        <dbReference type="ARBA" id="ARBA00023295"/>
    </source>
</evidence>
<keyword evidence="4" id="KW-0326">Glycosidase</keyword>
<name>A0A816MZM6_9BILA</name>
<comment type="caution">
    <text evidence="6">The sequence shown here is derived from an EMBL/GenBank/DDBJ whole genome shotgun (WGS) entry which is preliminary data.</text>
</comment>